<dbReference type="AlphaFoldDB" id="A0A8S1LAN2"/>
<evidence type="ECO:0000313" key="2">
    <source>
        <dbReference type="Proteomes" id="UP000692954"/>
    </source>
</evidence>
<dbReference type="Proteomes" id="UP000692954">
    <property type="component" value="Unassembled WGS sequence"/>
</dbReference>
<accession>A0A8S1LAN2</accession>
<keyword evidence="2" id="KW-1185">Reference proteome</keyword>
<evidence type="ECO:0000313" key="1">
    <source>
        <dbReference type="EMBL" id="CAD8065120.1"/>
    </source>
</evidence>
<dbReference type="OrthoDB" id="285179at2759"/>
<comment type="caution">
    <text evidence="1">The sequence shown here is derived from an EMBL/GenBank/DDBJ whole genome shotgun (WGS) entry which is preliminary data.</text>
</comment>
<gene>
    <name evidence="1" type="ORF">PSON_ATCC_30995.1.T0200047</name>
</gene>
<name>A0A8S1LAN2_9CILI</name>
<sequence length="90" mass="10465">MGVCVSKEKKNKRFKYATKSQLSLQNFTMTQDKQTINLYHQTKIHTGAQPKEYDYTNPHRQYNVVLNGVIFAVVNSVEKSLNEEQIDNEI</sequence>
<reference evidence="1" key="1">
    <citation type="submission" date="2021-01" db="EMBL/GenBank/DDBJ databases">
        <authorList>
            <consortium name="Genoscope - CEA"/>
            <person name="William W."/>
        </authorList>
    </citation>
    <scope>NUCLEOTIDE SEQUENCE</scope>
</reference>
<dbReference type="EMBL" id="CAJJDN010000020">
    <property type="protein sequence ID" value="CAD8065120.1"/>
    <property type="molecule type" value="Genomic_DNA"/>
</dbReference>
<protein>
    <submittedName>
        <fullName evidence="1">Uncharacterized protein</fullName>
    </submittedName>
</protein>
<proteinExistence type="predicted"/>
<organism evidence="1 2">
    <name type="scientific">Paramecium sonneborni</name>
    <dbReference type="NCBI Taxonomy" id="65129"/>
    <lineage>
        <taxon>Eukaryota</taxon>
        <taxon>Sar</taxon>
        <taxon>Alveolata</taxon>
        <taxon>Ciliophora</taxon>
        <taxon>Intramacronucleata</taxon>
        <taxon>Oligohymenophorea</taxon>
        <taxon>Peniculida</taxon>
        <taxon>Parameciidae</taxon>
        <taxon>Paramecium</taxon>
    </lineage>
</organism>